<accession>A0A482MHA2</accession>
<proteinExistence type="predicted"/>
<name>A0A482MHA2_9CAUD</name>
<keyword evidence="2" id="KW-1185">Reference proteome</keyword>
<dbReference type="Proteomes" id="UP000309130">
    <property type="component" value="Segment"/>
</dbReference>
<organism evidence="1 2">
    <name type="scientific">Serratia phage MTx</name>
    <dbReference type="NCBI Taxonomy" id="2557553"/>
    <lineage>
        <taxon>Viruses</taxon>
        <taxon>Duplodnaviria</taxon>
        <taxon>Heunggongvirae</taxon>
        <taxon>Uroviricota</taxon>
        <taxon>Caudoviricetes</taxon>
        <taxon>Lindbergviridae</taxon>
        <taxon>Myosmarvirus</taxon>
        <taxon>Myosmarvirus MTx</taxon>
    </lineage>
</organism>
<evidence type="ECO:0000313" key="1">
    <source>
        <dbReference type="EMBL" id="QBQ72326.1"/>
    </source>
</evidence>
<dbReference type="EMBL" id="MK618717">
    <property type="protein sequence ID" value="QBQ72326.1"/>
    <property type="molecule type" value="Genomic_DNA"/>
</dbReference>
<sequence>MKRLVAFKSSVRPTSAVLLDGHWTVDLEVVKRFQKAGIKVEILGEWTIGANGKRMLMEFKM</sequence>
<gene>
    <name evidence="1" type="ORF">CPT_MTx_020</name>
</gene>
<protein>
    <submittedName>
        <fullName evidence="1">Uncharacterized protein</fullName>
    </submittedName>
</protein>
<evidence type="ECO:0000313" key="2">
    <source>
        <dbReference type="Proteomes" id="UP000309130"/>
    </source>
</evidence>
<reference evidence="2" key="1">
    <citation type="submission" date="2019-03" db="EMBL/GenBank/DDBJ databases">
        <title>Complete Genome Sequence of Serratia marcescens Myophage MTx.</title>
        <authorList>
            <person name="Graham K."/>
            <person name="Freeman M."/>
            <person name="Newkirk H."/>
            <person name="Liu M."/>
            <person name="Ramsey J."/>
            <person name="Cahill J."/>
        </authorList>
    </citation>
    <scope>NUCLEOTIDE SEQUENCE [LARGE SCALE GENOMIC DNA]</scope>
</reference>